<organism evidence="8 9">
    <name type="scientific">Helianthus annuus</name>
    <name type="common">Common sunflower</name>
    <dbReference type="NCBI Taxonomy" id="4232"/>
    <lineage>
        <taxon>Eukaryota</taxon>
        <taxon>Viridiplantae</taxon>
        <taxon>Streptophyta</taxon>
        <taxon>Embryophyta</taxon>
        <taxon>Tracheophyta</taxon>
        <taxon>Spermatophyta</taxon>
        <taxon>Magnoliopsida</taxon>
        <taxon>eudicotyledons</taxon>
        <taxon>Gunneridae</taxon>
        <taxon>Pentapetalae</taxon>
        <taxon>asterids</taxon>
        <taxon>campanulids</taxon>
        <taxon>Asterales</taxon>
        <taxon>Asteraceae</taxon>
        <taxon>Asteroideae</taxon>
        <taxon>Heliantheae alliance</taxon>
        <taxon>Heliantheae</taxon>
        <taxon>Helianthus</taxon>
    </lineage>
</organism>
<dbReference type="Pfam" id="PF04434">
    <property type="entry name" value="SWIM"/>
    <property type="match status" value="1"/>
</dbReference>
<dbReference type="SMART" id="SM00575">
    <property type="entry name" value="ZnF_PMZ"/>
    <property type="match status" value="1"/>
</dbReference>
<evidence type="ECO:0000313" key="8">
    <source>
        <dbReference type="EMBL" id="OTF85922.1"/>
    </source>
</evidence>
<sequence>MDLLRQEDEPFDYVGKYGTQTGLFSLKIHYNGQFGIKNQNLCYITGRAKTEVLLNNLCEVFNARLVDGRDKPIISALEYVREYCMKRIVNVLKVIAKTDGVLTPKAAEHFELVKKHAANLIVQWNGGPKYQVSCYLGERYGEQFVVDVIERTCTCRKWEIRGMPCTHAVATNWDMAANGLKVDIPERWVDECYWLSTWKKVYSYKIGPINGRSMWPRAHCSTKLLEPMYHKPVGRPRKMRRKDEMEKEDSMVKDGKLSRKWKTVTCGSCGGKGHNKRRCTGQGSTAAQSS</sequence>
<dbReference type="EMBL" id="CM007906">
    <property type="protein sequence ID" value="OTF85922.1"/>
    <property type="molecule type" value="Genomic_DNA"/>
</dbReference>
<dbReference type="Proteomes" id="UP000215914">
    <property type="component" value="Chromosome 17"/>
</dbReference>
<keyword evidence="9" id="KW-1185">Reference proteome</keyword>
<evidence type="ECO:0000256" key="2">
    <source>
        <dbReference type="ARBA" id="ARBA00022771"/>
    </source>
</evidence>
<dbReference type="Gramene" id="mRNA:HanXRQr2_Chr17g0795981">
    <property type="protein sequence ID" value="mRNA:HanXRQr2_Chr17g0795981"/>
    <property type="gene ID" value="HanXRQr2_Chr17g0795981"/>
</dbReference>
<dbReference type="InterPro" id="IPR007527">
    <property type="entry name" value="Znf_SWIM"/>
</dbReference>
<dbReference type="PANTHER" id="PTHR31973:SF190">
    <property type="entry name" value="MULE TRANSPOSASE DOMAIN-CONTAINING PROTEIN"/>
    <property type="match status" value="1"/>
</dbReference>
<keyword evidence="3" id="KW-0862">Zinc</keyword>
<reference evidence="7 9" key="1">
    <citation type="journal article" date="2017" name="Nature">
        <title>The sunflower genome provides insights into oil metabolism, flowering and Asterid evolution.</title>
        <authorList>
            <person name="Badouin H."/>
            <person name="Gouzy J."/>
            <person name="Grassa C.J."/>
            <person name="Murat F."/>
            <person name="Staton S.E."/>
            <person name="Cottret L."/>
            <person name="Lelandais-Briere C."/>
            <person name="Owens G.L."/>
            <person name="Carrere S."/>
            <person name="Mayjonade B."/>
            <person name="Legrand L."/>
            <person name="Gill N."/>
            <person name="Kane N.C."/>
            <person name="Bowers J.E."/>
            <person name="Hubner S."/>
            <person name="Bellec A."/>
            <person name="Berard A."/>
            <person name="Berges H."/>
            <person name="Blanchet N."/>
            <person name="Boniface M.C."/>
            <person name="Brunel D."/>
            <person name="Catrice O."/>
            <person name="Chaidir N."/>
            <person name="Claudel C."/>
            <person name="Donnadieu C."/>
            <person name="Faraut T."/>
            <person name="Fievet G."/>
            <person name="Helmstetter N."/>
            <person name="King M."/>
            <person name="Knapp S.J."/>
            <person name="Lai Z."/>
            <person name="Le Paslier M.C."/>
            <person name="Lippi Y."/>
            <person name="Lorenzon L."/>
            <person name="Mandel J.R."/>
            <person name="Marage G."/>
            <person name="Marchand G."/>
            <person name="Marquand E."/>
            <person name="Bret-Mestries E."/>
            <person name="Morien E."/>
            <person name="Nambeesan S."/>
            <person name="Nguyen T."/>
            <person name="Pegot-Espagnet P."/>
            <person name="Pouilly N."/>
            <person name="Raftis F."/>
            <person name="Sallet E."/>
            <person name="Schiex T."/>
            <person name="Thomas J."/>
            <person name="Vandecasteele C."/>
            <person name="Vares D."/>
            <person name="Vear F."/>
            <person name="Vautrin S."/>
            <person name="Crespi M."/>
            <person name="Mangin B."/>
            <person name="Burke J.M."/>
            <person name="Salse J."/>
            <person name="Munos S."/>
            <person name="Vincourt P."/>
            <person name="Rieseberg L.H."/>
            <person name="Langlade N.B."/>
        </authorList>
    </citation>
    <scope>NUCLEOTIDE SEQUENCE [LARGE SCALE GENOMIC DNA]</scope>
    <source>
        <strain evidence="9">cv. SF193</strain>
        <tissue evidence="7">Leaves</tissue>
    </source>
</reference>
<reference evidence="7" key="3">
    <citation type="submission" date="2020-06" db="EMBL/GenBank/DDBJ databases">
        <title>Helianthus annuus Genome sequencing and assembly Release 2.</title>
        <authorList>
            <person name="Gouzy J."/>
            <person name="Langlade N."/>
            <person name="Munos S."/>
        </authorList>
    </citation>
    <scope>NUCLEOTIDE SEQUENCE</scope>
    <source>
        <tissue evidence="7">Leaves</tissue>
    </source>
</reference>
<evidence type="ECO:0000256" key="4">
    <source>
        <dbReference type="PROSITE-ProRule" id="PRU00325"/>
    </source>
</evidence>
<evidence type="ECO:0000256" key="1">
    <source>
        <dbReference type="ARBA" id="ARBA00022723"/>
    </source>
</evidence>
<feature type="region of interest" description="Disordered" evidence="5">
    <location>
        <begin position="268"/>
        <end position="290"/>
    </location>
</feature>
<reference evidence="8" key="2">
    <citation type="submission" date="2017-02" db="EMBL/GenBank/DDBJ databases">
        <title>Sunflower complete genome.</title>
        <authorList>
            <person name="Langlade N."/>
            <person name="Munos S."/>
        </authorList>
    </citation>
    <scope>NUCLEOTIDE SEQUENCE [LARGE SCALE GENOMIC DNA]</scope>
    <source>
        <tissue evidence="8">Leaves</tissue>
    </source>
</reference>
<evidence type="ECO:0000313" key="7">
    <source>
        <dbReference type="EMBL" id="KAF5754856.1"/>
    </source>
</evidence>
<gene>
    <name evidence="8" type="ORF">HannXRQ_Chr17g0545141</name>
    <name evidence="7" type="ORF">HanXRQr2_Chr17g0795981</name>
</gene>
<feature type="domain" description="SWIM-type" evidence="6">
    <location>
        <begin position="144"/>
        <end position="176"/>
    </location>
</feature>
<dbReference type="PROSITE" id="PS50966">
    <property type="entry name" value="ZF_SWIM"/>
    <property type="match status" value="1"/>
</dbReference>
<dbReference type="EMBL" id="MNCJ02000332">
    <property type="protein sequence ID" value="KAF5754856.1"/>
    <property type="molecule type" value="Genomic_DNA"/>
</dbReference>
<evidence type="ECO:0000313" key="9">
    <source>
        <dbReference type="Proteomes" id="UP000215914"/>
    </source>
</evidence>
<proteinExistence type="predicted"/>
<dbReference type="OrthoDB" id="1939383at2759"/>
<feature type="region of interest" description="Disordered" evidence="5">
    <location>
        <begin position="234"/>
        <end position="256"/>
    </location>
</feature>
<evidence type="ECO:0000256" key="3">
    <source>
        <dbReference type="ARBA" id="ARBA00022833"/>
    </source>
</evidence>
<keyword evidence="2 4" id="KW-0863">Zinc-finger</keyword>
<dbReference type="InterPro" id="IPR006564">
    <property type="entry name" value="Znf_PMZ"/>
</dbReference>
<keyword evidence="1" id="KW-0479">Metal-binding</keyword>
<feature type="compositionally biased region" description="Polar residues" evidence="5">
    <location>
        <begin position="281"/>
        <end position="290"/>
    </location>
</feature>
<evidence type="ECO:0000256" key="5">
    <source>
        <dbReference type="SAM" id="MobiDB-lite"/>
    </source>
</evidence>
<evidence type="ECO:0000259" key="6">
    <source>
        <dbReference type="PROSITE" id="PS50966"/>
    </source>
</evidence>
<name>A0A251RNL9_HELAN</name>
<dbReference type="AlphaFoldDB" id="A0A251RNL9"/>
<protein>
    <submittedName>
        <fullName evidence="8">Putative zinc finger, SWIM-type</fullName>
    </submittedName>
    <submittedName>
        <fullName evidence="7">Transcription factor interactor and regulator CCHC(Zn) family</fullName>
    </submittedName>
</protein>
<dbReference type="GO" id="GO:0008270">
    <property type="term" value="F:zinc ion binding"/>
    <property type="evidence" value="ECO:0007669"/>
    <property type="project" value="UniProtKB-KW"/>
</dbReference>
<feature type="compositionally biased region" description="Basic and acidic residues" evidence="5">
    <location>
        <begin position="241"/>
        <end position="256"/>
    </location>
</feature>
<dbReference type="PANTHER" id="PTHR31973">
    <property type="entry name" value="POLYPROTEIN, PUTATIVE-RELATED"/>
    <property type="match status" value="1"/>
</dbReference>
<dbReference type="OMA" id="MPCTHAV"/>
<dbReference type="InParanoid" id="A0A251RNL9"/>
<accession>A0A251RNL9</accession>